<dbReference type="EMBL" id="JARKIE010000050">
    <property type="protein sequence ID" value="KAJ7692712.1"/>
    <property type="molecule type" value="Genomic_DNA"/>
</dbReference>
<gene>
    <name evidence="1" type="ORF">B0H17DRAFT_1200293</name>
</gene>
<accession>A0AAD7DJC2</accession>
<name>A0AAD7DJC2_MYCRO</name>
<proteinExistence type="predicted"/>
<comment type="caution">
    <text evidence="1">The sequence shown here is derived from an EMBL/GenBank/DDBJ whole genome shotgun (WGS) entry which is preliminary data.</text>
</comment>
<reference evidence="1" key="1">
    <citation type="submission" date="2023-03" db="EMBL/GenBank/DDBJ databases">
        <title>Massive genome expansion in bonnet fungi (Mycena s.s.) driven by repeated elements and novel gene families across ecological guilds.</title>
        <authorList>
            <consortium name="Lawrence Berkeley National Laboratory"/>
            <person name="Harder C.B."/>
            <person name="Miyauchi S."/>
            <person name="Viragh M."/>
            <person name="Kuo A."/>
            <person name="Thoen E."/>
            <person name="Andreopoulos B."/>
            <person name="Lu D."/>
            <person name="Skrede I."/>
            <person name="Drula E."/>
            <person name="Henrissat B."/>
            <person name="Morin E."/>
            <person name="Kohler A."/>
            <person name="Barry K."/>
            <person name="LaButti K."/>
            <person name="Morin E."/>
            <person name="Salamov A."/>
            <person name="Lipzen A."/>
            <person name="Mereny Z."/>
            <person name="Hegedus B."/>
            <person name="Baldrian P."/>
            <person name="Stursova M."/>
            <person name="Weitz H."/>
            <person name="Taylor A."/>
            <person name="Grigoriev I.V."/>
            <person name="Nagy L.G."/>
            <person name="Martin F."/>
            <person name="Kauserud H."/>
        </authorList>
    </citation>
    <scope>NUCLEOTIDE SEQUENCE</scope>
    <source>
        <strain evidence="1">CBHHK067</strain>
    </source>
</reference>
<evidence type="ECO:0000313" key="1">
    <source>
        <dbReference type="EMBL" id="KAJ7692712.1"/>
    </source>
</evidence>
<keyword evidence="2" id="KW-1185">Reference proteome</keyword>
<dbReference type="Proteomes" id="UP001221757">
    <property type="component" value="Unassembled WGS sequence"/>
</dbReference>
<evidence type="ECO:0000313" key="2">
    <source>
        <dbReference type="Proteomes" id="UP001221757"/>
    </source>
</evidence>
<protein>
    <submittedName>
        <fullName evidence="1">Uncharacterized protein</fullName>
    </submittedName>
</protein>
<sequence>MPTFGFPHLYVRQLFQTVVVPCMEYALPVWYKPVSANADVHCSGMVCIAKALGKVQRLACKVIIGALRITATDSLEFHVNLLPVHICLNRSVFNAAVRLNVAAVARAPSTTTPPSTILAAYPVLHKDFEMIDPHLTITPVPPGSRLADWYYSEL</sequence>
<organism evidence="1 2">
    <name type="scientific">Mycena rosella</name>
    <name type="common">Pink bonnet</name>
    <name type="synonym">Agaricus rosellus</name>
    <dbReference type="NCBI Taxonomy" id="1033263"/>
    <lineage>
        <taxon>Eukaryota</taxon>
        <taxon>Fungi</taxon>
        <taxon>Dikarya</taxon>
        <taxon>Basidiomycota</taxon>
        <taxon>Agaricomycotina</taxon>
        <taxon>Agaricomycetes</taxon>
        <taxon>Agaricomycetidae</taxon>
        <taxon>Agaricales</taxon>
        <taxon>Marasmiineae</taxon>
        <taxon>Mycenaceae</taxon>
        <taxon>Mycena</taxon>
    </lineage>
</organism>
<dbReference type="AlphaFoldDB" id="A0AAD7DJC2"/>